<evidence type="ECO:0000313" key="3">
    <source>
        <dbReference type="Proteomes" id="UP000797356"/>
    </source>
</evidence>
<proteinExistence type="predicted"/>
<organism evidence="2 3">
    <name type="scientific">Cocos nucifera</name>
    <name type="common">Coconut palm</name>
    <dbReference type="NCBI Taxonomy" id="13894"/>
    <lineage>
        <taxon>Eukaryota</taxon>
        <taxon>Viridiplantae</taxon>
        <taxon>Streptophyta</taxon>
        <taxon>Embryophyta</taxon>
        <taxon>Tracheophyta</taxon>
        <taxon>Spermatophyta</taxon>
        <taxon>Magnoliopsida</taxon>
        <taxon>Liliopsida</taxon>
        <taxon>Arecaceae</taxon>
        <taxon>Arecoideae</taxon>
        <taxon>Cocoseae</taxon>
        <taxon>Attaleinae</taxon>
        <taxon>Cocos</taxon>
    </lineage>
</organism>
<evidence type="ECO:0000313" key="2">
    <source>
        <dbReference type="EMBL" id="KAG1327723.1"/>
    </source>
</evidence>
<dbReference type="EMBL" id="CM017872">
    <property type="protein sequence ID" value="KAG1327723.1"/>
    <property type="molecule type" value="Genomic_DNA"/>
</dbReference>
<gene>
    <name evidence="2" type="ORF">COCNU_01G016570</name>
</gene>
<reference evidence="2" key="1">
    <citation type="journal article" date="2017" name="Gigascience">
        <title>The genome draft of coconut (Cocos nucifera).</title>
        <authorList>
            <person name="Xiao Y."/>
            <person name="Xu P."/>
            <person name="Fan H."/>
            <person name="Baudouin L."/>
            <person name="Xia W."/>
            <person name="Bocs S."/>
            <person name="Xu J."/>
            <person name="Li Q."/>
            <person name="Guo A."/>
            <person name="Zhou L."/>
            <person name="Li J."/>
            <person name="Wu Y."/>
            <person name="Ma Z."/>
            <person name="Armero A."/>
            <person name="Issali A.E."/>
            <person name="Liu N."/>
            <person name="Peng M."/>
            <person name="Yang Y."/>
        </authorList>
    </citation>
    <scope>NUCLEOTIDE SEQUENCE</scope>
    <source>
        <tissue evidence="2">Spear leaf of Hainan Tall coconut</tissue>
    </source>
</reference>
<sequence length="74" mass="7906">MRRCPAWIFYSHDSAHRELPQLVLPLWWRWALTIGGSTMDGIASSGGVPIPGGEGGGDVRPTPPQPLGDRGRGG</sequence>
<protein>
    <submittedName>
        <fullName evidence="2">Uncharacterized protein</fullName>
    </submittedName>
</protein>
<evidence type="ECO:0000256" key="1">
    <source>
        <dbReference type="SAM" id="MobiDB-lite"/>
    </source>
</evidence>
<feature type="region of interest" description="Disordered" evidence="1">
    <location>
        <begin position="43"/>
        <end position="74"/>
    </location>
</feature>
<dbReference type="AlphaFoldDB" id="A0A8K0HX10"/>
<name>A0A8K0HX10_COCNU</name>
<feature type="compositionally biased region" description="Gly residues" evidence="1">
    <location>
        <begin position="49"/>
        <end position="58"/>
    </location>
</feature>
<comment type="caution">
    <text evidence="2">The sequence shown here is derived from an EMBL/GenBank/DDBJ whole genome shotgun (WGS) entry which is preliminary data.</text>
</comment>
<dbReference type="Proteomes" id="UP000797356">
    <property type="component" value="Chromosome 1"/>
</dbReference>
<reference evidence="2" key="2">
    <citation type="submission" date="2019-07" db="EMBL/GenBank/DDBJ databases">
        <authorList>
            <person name="Yang Y."/>
            <person name="Bocs S."/>
            <person name="Baudouin L."/>
        </authorList>
    </citation>
    <scope>NUCLEOTIDE SEQUENCE</scope>
    <source>
        <tissue evidence="2">Spear leaf of Hainan Tall coconut</tissue>
    </source>
</reference>
<keyword evidence="3" id="KW-1185">Reference proteome</keyword>
<accession>A0A8K0HX10</accession>